<dbReference type="RefSeq" id="WP_057876450.1">
    <property type="nucleotide sequence ID" value="NZ_AYZD01000023.1"/>
</dbReference>
<evidence type="ECO:0000256" key="1">
    <source>
        <dbReference type="SAM" id="Phobius"/>
    </source>
</evidence>
<dbReference type="STRING" id="1423725.FC19_GL001705"/>
<feature type="transmembrane region" description="Helical" evidence="1">
    <location>
        <begin position="93"/>
        <end position="113"/>
    </location>
</feature>
<keyword evidence="1" id="KW-0472">Membrane</keyword>
<gene>
    <name evidence="2" type="ORF">FC19_GL001705</name>
</gene>
<dbReference type="AlphaFoldDB" id="A0A0R2CUR2"/>
<accession>A0A0R2CUR2</accession>
<keyword evidence="1" id="KW-0812">Transmembrane</keyword>
<dbReference type="OrthoDB" id="9813051at2"/>
<sequence>MIKNRFLSTFEWMCLFLCLISLSIVLTISFTPLYQFFVIHDDLARNVGLTNNQLMREYYRLLAFLNFPWVNRLNLSLDMSYNGLHHFWDVKRLFLVNHLVFFGTLPISILFLVRMKNVKQLWRLIFPFKMGMSLFAVVALMMVLQFNTFFVDFHRILFRNNDWLFDPNLDPIINALPDTFFMACFGVFFLLLEILMGIGIICGRKDL</sequence>
<comment type="caution">
    <text evidence="2">The sequence shown here is derived from an EMBL/GenBank/DDBJ whole genome shotgun (WGS) entry which is preliminary data.</text>
</comment>
<feature type="transmembrane region" description="Helical" evidence="1">
    <location>
        <begin position="12"/>
        <end position="37"/>
    </location>
</feature>
<feature type="transmembrane region" description="Helical" evidence="1">
    <location>
        <begin position="180"/>
        <end position="202"/>
    </location>
</feature>
<organism evidence="2 3">
    <name type="scientific">Liquorilactobacillus aquaticus DSM 21051</name>
    <dbReference type="NCBI Taxonomy" id="1423725"/>
    <lineage>
        <taxon>Bacteria</taxon>
        <taxon>Bacillati</taxon>
        <taxon>Bacillota</taxon>
        <taxon>Bacilli</taxon>
        <taxon>Lactobacillales</taxon>
        <taxon>Lactobacillaceae</taxon>
        <taxon>Liquorilactobacillus</taxon>
    </lineage>
</organism>
<name>A0A0R2CUR2_9LACO</name>
<keyword evidence="3" id="KW-1185">Reference proteome</keyword>
<evidence type="ECO:0000313" key="3">
    <source>
        <dbReference type="Proteomes" id="UP000051015"/>
    </source>
</evidence>
<keyword evidence="1" id="KW-1133">Transmembrane helix</keyword>
<reference evidence="2 3" key="1">
    <citation type="journal article" date="2015" name="Genome Announc.">
        <title>Expanding the biotechnology potential of lactobacilli through comparative genomics of 213 strains and associated genera.</title>
        <authorList>
            <person name="Sun Z."/>
            <person name="Harris H.M."/>
            <person name="McCann A."/>
            <person name="Guo C."/>
            <person name="Argimon S."/>
            <person name="Zhang W."/>
            <person name="Yang X."/>
            <person name="Jeffery I.B."/>
            <person name="Cooney J.C."/>
            <person name="Kagawa T.F."/>
            <person name="Liu W."/>
            <person name="Song Y."/>
            <person name="Salvetti E."/>
            <person name="Wrobel A."/>
            <person name="Rasinkangas P."/>
            <person name="Parkhill J."/>
            <person name="Rea M.C."/>
            <person name="O'Sullivan O."/>
            <person name="Ritari J."/>
            <person name="Douillard F.P."/>
            <person name="Paul Ross R."/>
            <person name="Yang R."/>
            <person name="Briner A.E."/>
            <person name="Felis G.E."/>
            <person name="de Vos W.M."/>
            <person name="Barrangou R."/>
            <person name="Klaenhammer T.R."/>
            <person name="Caufield P.W."/>
            <person name="Cui Y."/>
            <person name="Zhang H."/>
            <person name="O'Toole P.W."/>
        </authorList>
    </citation>
    <scope>NUCLEOTIDE SEQUENCE [LARGE SCALE GENOMIC DNA]</scope>
    <source>
        <strain evidence="2 3">DSM 21051</strain>
    </source>
</reference>
<dbReference type="EMBL" id="AYZD01000023">
    <property type="protein sequence ID" value="KRM95569.1"/>
    <property type="molecule type" value="Genomic_DNA"/>
</dbReference>
<dbReference type="Pfam" id="PF07314">
    <property type="entry name" value="Lit"/>
    <property type="match status" value="1"/>
</dbReference>
<dbReference type="Proteomes" id="UP000051015">
    <property type="component" value="Unassembled WGS sequence"/>
</dbReference>
<dbReference type="NCBIfam" id="TIGR01906">
    <property type="entry name" value="integ_TIGR01906"/>
    <property type="match status" value="1"/>
</dbReference>
<evidence type="ECO:0000313" key="2">
    <source>
        <dbReference type="EMBL" id="KRM95569.1"/>
    </source>
</evidence>
<dbReference type="InterPro" id="IPR010178">
    <property type="entry name" value="Lit"/>
</dbReference>
<dbReference type="PATRIC" id="fig|1423725.3.peg.1753"/>
<proteinExistence type="predicted"/>
<protein>
    <submittedName>
        <fullName evidence="2">Intergral membrane protein</fullName>
    </submittedName>
</protein>
<feature type="transmembrane region" description="Helical" evidence="1">
    <location>
        <begin position="134"/>
        <end position="157"/>
    </location>
</feature>